<sequence length="52" mass="5998">MERRPLNPPVPWGMHLPTEHRSMELPAPVRPRNLSKFDQRPLGSPMYHSGVP</sequence>
<feature type="region of interest" description="Disordered" evidence="1">
    <location>
        <begin position="23"/>
        <end position="52"/>
    </location>
</feature>
<reference evidence="2" key="2">
    <citation type="journal article" date="2015" name="Fish Shellfish Immunol.">
        <title>Early steps in the European eel (Anguilla anguilla)-Vibrio vulnificus interaction in the gills: Role of the RtxA13 toxin.</title>
        <authorList>
            <person name="Callol A."/>
            <person name="Pajuelo D."/>
            <person name="Ebbesson L."/>
            <person name="Teles M."/>
            <person name="MacKenzie S."/>
            <person name="Amaro C."/>
        </authorList>
    </citation>
    <scope>NUCLEOTIDE SEQUENCE</scope>
</reference>
<evidence type="ECO:0000313" key="2">
    <source>
        <dbReference type="EMBL" id="JAH24980.1"/>
    </source>
</evidence>
<reference evidence="2" key="1">
    <citation type="submission" date="2014-11" db="EMBL/GenBank/DDBJ databases">
        <authorList>
            <person name="Amaro Gonzalez C."/>
        </authorList>
    </citation>
    <scope>NUCLEOTIDE SEQUENCE</scope>
</reference>
<proteinExistence type="predicted"/>
<evidence type="ECO:0000256" key="1">
    <source>
        <dbReference type="SAM" id="MobiDB-lite"/>
    </source>
</evidence>
<accession>A0A0E9R923</accession>
<dbReference type="AlphaFoldDB" id="A0A0E9R923"/>
<dbReference type="EMBL" id="GBXM01083597">
    <property type="protein sequence ID" value="JAH24980.1"/>
    <property type="molecule type" value="Transcribed_RNA"/>
</dbReference>
<organism evidence="2">
    <name type="scientific">Anguilla anguilla</name>
    <name type="common">European freshwater eel</name>
    <name type="synonym">Muraena anguilla</name>
    <dbReference type="NCBI Taxonomy" id="7936"/>
    <lineage>
        <taxon>Eukaryota</taxon>
        <taxon>Metazoa</taxon>
        <taxon>Chordata</taxon>
        <taxon>Craniata</taxon>
        <taxon>Vertebrata</taxon>
        <taxon>Euteleostomi</taxon>
        <taxon>Actinopterygii</taxon>
        <taxon>Neopterygii</taxon>
        <taxon>Teleostei</taxon>
        <taxon>Anguilliformes</taxon>
        <taxon>Anguillidae</taxon>
        <taxon>Anguilla</taxon>
    </lineage>
</organism>
<name>A0A0E9R923_ANGAN</name>
<protein>
    <submittedName>
        <fullName evidence="2">Uncharacterized protein</fullName>
    </submittedName>
</protein>